<dbReference type="InterPro" id="IPR036271">
    <property type="entry name" value="Tet_transcr_reg_TetR-rel_C_sf"/>
</dbReference>
<keyword evidence="5" id="KW-1185">Reference proteome</keyword>
<dbReference type="SUPFAM" id="SSF48498">
    <property type="entry name" value="Tetracyclin repressor-like, C-terminal domain"/>
    <property type="match status" value="1"/>
</dbReference>
<protein>
    <submittedName>
        <fullName evidence="4">TetR/AcrR family acrAB operon transcriptional repressor</fullName>
    </submittedName>
</protein>
<comment type="caution">
    <text evidence="4">The sequence shown here is derived from an EMBL/GenBank/DDBJ whole genome shotgun (WGS) entry which is preliminary data.</text>
</comment>
<dbReference type="Pfam" id="PF08359">
    <property type="entry name" value="TetR_C_4"/>
    <property type="match status" value="1"/>
</dbReference>
<accession>A0ABT9ZLP1</accession>
<dbReference type="InterPro" id="IPR013570">
    <property type="entry name" value="Tscrpt_reg_YsiA_C"/>
</dbReference>
<dbReference type="PROSITE" id="PS50977">
    <property type="entry name" value="HTH_TETR_2"/>
    <property type="match status" value="1"/>
</dbReference>
<feature type="DNA-binding region" description="H-T-H motif" evidence="2">
    <location>
        <begin position="88"/>
        <end position="107"/>
    </location>
</feature>
<evidence type="ECO:0000313" key="5">
    <source>
        <dbReference type="Proteomes" id="UP001234495"/>
    </source>
</evidence>
<dbReference type="RefSeq" id="WP_075983121.1">
    <property type="nucleotide sequence ID" value="NZ_JAUSUD010000033.1"/>
</dbReference>
<dbReference type="InterPro" id="IPR009057">
    <property type="entry name" value="Homeodomain-like_sf"/>
</dbReference>
<keyword evidence="1 2" id="KW-0238">DNA-binding</keyword>
<dbReference type="InterPro" id="IPR023772">
    <property type="entry name" value="DNA-bd_HTH_TetR-type_CS"/>
</dbReference>
<dbReference type="PROSITE" id="PS01081">
    <property type="entry name" value="HTH_TETR_1"/>
    <property type="match status" value="1"/>
</dbReference>
<dbReference type="SUPFAM" id="SSF46689">
    <property type="entry name" value="Homeodomain-like"/>
    <property type="match status" value="2"/>
</dbReference>
<dbReference type="PANTHER" id="PTHR30055">
    <property type="entry name" value="HTH-TYPE TRANSCRIPTIONAL REGULATOR RUTR"/>
    <property type="match status" value="1"/>
</dbReference>
<dbReference type="Proteomes" id="UP001234495">
    <property type="component" value="Unassembled WGS sequence"/>
</dbReference>
<reference evidence="4 5" key="1">
    <citation type="submission" date="2023-07" db="EMBL/GenBank/DDBJ databases">
        <title>Genomic Encyclopedia of Type Strains, Phase IV (KMG-IV): sequencing the most valuable type-strain genomes for metagenomic binning, comparative biology and taxonomic classification.</title>
        <authorList>
            <person name="Goeker M."/>
        </authorList>
    </citation>
    <scope>NUCLEOTIDE SEQUENCE [LARGE SCALE GENOMIC DNA]</scope>
    <source>
        <strain evidence="4 5">DSM 29005</strain>
    </source>
</reference>
<organism evidence="4 5">
    <name type="scientific">Metabacillus malikii</name>
    <dbReference type="NCBI Taxonomy" id="1504265"/>
    <lineage>
        <taxon>Bacteria</taxon>
        <taxon>Bacillati</taxon>
        <taxon>Bacillota</taxon>
        <taxon>Bacilli</taxon>
        <taxon>Bacillales</taxon>
        <taxon>Bacillaceae</taxon>
        <taxon>Metabacillus</taxon>
    </lineage>
</organism>
<name>A0ABT9ZLP1_9BACI</name>
<proteinExistence type="predicted"/>
<dbReference type="PRINTS" id="PR00455">
    <property type="entry name" value="HTHTETR"/>
</dbReference>
<evidence type="ECO:0000256" key="1">
    <source>
        <dbReference type="ARBA" id="ARBA00023125"/>
    </source>
</evidence>
<gene>
    <name evidence="4" type="ORF">J2S19_004541</name>
</gene>
<dbReference type="PANTHER" id="PTHR30055:SF226">
    <property type="entry name" value="HTH-TYPE TRANSCRIPTIONAL REGULATOR PKSA"/>
    <property type="match status" value="1"/>
</dbReference>
<dbReference type="EMBL" id="JAUSUD010000033">
    <property type="protein sequence ID" value="MDQ0233199.1"/>
    <property type="molecule type" value="Genomic_DNA"/>
</dbReference>
<dbReference type="Gene3D" id="1.10.357.10">
    <property type="entry name" value="Tetracycline Repressor, domain 2"/>
    <property type="match status" value="2"/>
</dbReference>
<evidence type="ECO:0000313" key="4">
    <source>
        <dbReference type="EMBL" id="MDQ0233199.1"/>
    </source>
</evidence>
<dbReference type="Pfam" id="PF00440">
    <property type="entry name" value="TetR_N"/>
    <property type="match status" value="2"/>
</dbReference>
<evidence type="ECO:0000259" key="3">
    <source>
        <dbReference type="PROSITE" id="PS50977"/>
    </source>
</evidence>
<evidence type="ECO:0000256" key="2">
    <source>
        <dbReference type="PROSITE-ProRule" id="PRU00335"/>
    </source>
</evidence>
<dbReference type="InterPro" id="IPR001647">
    <property type="entry name" value="HTH_TetR"/>
</dbReference>
<sequence>MKPHDRILAASKELATKNPADKITFADIAEIAEVHWTTVRRYFGSKEGMRRRLVDFQEPNQNHHLDTRTNILDSAGKVFGELGYEGATLDLIAEDAGLTKGAVYWHFSSKGDLFIELINKSLTNLLVELPSQLEKVFKSSSPEQAINRLLKSQFQACEEDKSQQPTLFFEFISRRRDSEVREKLDVVFAKLFAGTEVILEDLQKRKMISEKVDASSLSVTLHGLINGMVLMWMVSPSSVPLTQMADSISKIIWDGINPK</sequence>
<dbReference type="Gene3D" id="1.10.10.60">
    <property type="entry name" value="Homeodomain-like"/>
    <property type="match status" value="1"/>
</dbReference>
<feature type="domain" description="HTH tetR-type" evidence="3">
    <location>
        <begin position="65"/>
        <end position="125"/>
    </location>
</feature>
<dbReference type="InterPro" id="IPR050109">
    <property type="entry name" value="HTH-type_TetR-like_transc_reg"/>
</dbReference>